<dbReference type="Gene3D" id="2.70.98.10">
    <property type="match status" value="2"/>
</dbReference>
<comment type="caution">
    <text evidence="2">The sequence shown here is derived from an EMBL/GenBank/DDBJ whole genome shotgun (WGS) entry which is preliminary data.</text>
</comment>
<dbReference type="PANTHER" id="PTHR11122">
    <property type="entry name" value="APOSPORY-ASSOCIATED PROTEIN C-RELATED"/>
    <property type="match status" value="1"/>
</dbReference>
<feature type="transmembrane region" description="Helical" evidence="1">
    <location>
        <begin position="12"/>
        <end position="31"/>
    </location>
</feature>
<evidence type="ECO:0000313" key="3">
    <source>
        <dbReference type="Proteomes" id="UP000235145"/>
    </source>
</evidence>
<keyword evidence="1" id="KW-0472">Membrane</keyword>
<proteinExistence type="predicted"/>
<dbReference type="GO" id="GO:0005737">
    <property type="term" value="C:cytoplasm"/>
    <property type="evidence" value="ECO:0000318"/>
    <property type="project" value="GO_Central"/>
</dbReference>
<dbReference type="GO" id="GO:0005975">
    <property type="term" value="P:carbohydrate metabolic process"/>
    <property type="evidence" value="ECO:0007669"/>
    <property type="project" value="InterPro"/>
</dbReference>
<dbReference type="AlphaFoldDB" id="A0A9R1WTH6"/>
<evidence type="ECO:0008006" key="4">
    <source>
        <dbReference type="Google" id="ProtNLM"/>
    </source>
</evidence>
<reference evidence="2 3" key="1">
    <citation type="journal article" date="2017" name="Nat. Commun.">
        <title>Genome assembly with in vitro proximity ligation data and whole-genome triplication in lettuce.</title>
        <authorList>
            <person name="Reyes-Chin-Wo S."/>
            <person name="Wang Z."/>
            <person name="Yang X."/>
            <person name="Kozik A."/>
            <person name="Arikit S."/>
            <person name="Song C."/>
            <person name="Xia L."/>
            <person name="Froenicke L."/>
            <person name="Lavelle D.O."/>
            <person name="Truco M.J."/>
            <person name="Xia R."/>
            <person name="Zhu S."/>
            <person name="Xu C."/>
            <person name="Xu H."/>
            <person name="Xu X."/>
            <person name="Cox K."/>
            <person name="Korf I."/>
            <person name="Meyers B.C."/>
            <person name="Michelmore R.W."/>
        </authorList>
    </citation>
    <scope>NUCLEOTIDE SEQUENCE [LARGE SCALE GENOMIC DNA]</scope>
    <source>
        <strain evidence="3">cv. Salinas</strain>
        <tissue evidence="2">Seedlings</tissue>
    </source>
</reference>
<sequence>MSNWINCSHSDVLKTFFIVVDFASSFVYLYGAHVTSWKNEHGEELLFVSSKEIFKLLKPIRGSIPICFPQVILFPFRTDATNKVFTVLILRPTKEDLKIWPHSFEYQLRITLGPGTNLMLTLRIRNTNTNGKQFTFTFAYHTYFSVSDISEVRVEGLETLDYLDNCQIRERFTEQGDSITFE</sequence>
<keyword evidence="1" id="KW-1133">Transmembrane helix</keyword>
<dbReference type="InterPro" id="IPR014718">
    <property type="entry name" value="GH-type_carb-bd"/>
</dbReference>
<gene>
    <name evidence="2" type="ORF">LSAT_V11C900482900</name>
</gene>
<evidence type="ECO:0000256" key="1">
    <source>
        <dbReference type="SAM" id="Phobius"/>
    </source>
</evidence>
<evidence type="ECO:0000313" key="2">
    <source>
        <dbReference type="EMBL" id="KAJ0188620.1"/>
    </source>
</evidence>
<dbReference type="GO" id="GO:0047938">
    <property type="term" value="F:glucose-6-phosphate 1-epimerase activity"/>
    <property type="evidence" value="ECO:0000318"/>
    <property type="project" value="GO_Central"/>
</dbReference>
<dbReference type="InterPro" id="IPR011013">
    <property type="entry name" value="Gal_mutarotase_sf_dom"/>
</dbReference>
<dbReference type="GO" id="GO:0030246">
    <property type="term" value="F:carbohydrate binding"/>
    <property type="evidence" value="ECO:0007669"/>
    <property type="project" value="InterPro"/>
</dbReference>
<keyword evidence="1" id="KW-0812">Transmembrane</keyword>
<keyword evidence="3" id="KW-1185">Reference proteome</keyword>
<dbReference type="Proteomes" id="UP000235145">
    <property type="component" value="Unassembled WGS sequence"/>
</dbReference>
<accession>A0A9R1WTH6</accession>
<dbReference type="Pfam" id="PF01263">
    <property type="entry name" value="Aldose_epim"/>
    <property type="match status" value="1"/>
</dbReference>
<dbReference type="EMBL" id="NBSK02000009">
    <property type="protein sequence ID" value="KAJ0188620.1"/>
    <property type="molecule type" value="Genomic_DNA"/>
</dbReference>
<protein>
    <recommendedName>
        <fullName evidence="4">Aldose 1-epimerase</fullName>
    </recommendedName>
</protein>
<dbReference type="SUPFAM" id="SSF74650">
    <property type="entry name" value="Galactose mutarotase-like"/>
    <property type="match status" value="1"/>
</dbReference>
<organism evidence="2 3">
    <name type="scientific">Lactuca sativa</name>
    <name type="common">Garden lettuce</name>
    <dbReference type="NCBI Taxonomy" id="4236"/>
    <lineage>
        <taxon>Eukaryota</taxon>
        <taxon>Viridiplantae</taxon>
        <taxon>Streptophyta</taxon>
        <taxon>Embryophyta</taxon>
        <taxon>Tracheophyta</taxon>
        <taxon>Spermatophyta</taxon>
        <taxon>Magnoliopsida</taxon>
        <taxon>eudicotyledons</taxon>
        <taxon>Gunneridae</taxon>
        <taxon>Pentapetalae</taxon>
        <taxon>asterids</taxon>
        <taxon>campanulids</taxon>
        <taxon>Asterales</taxon>
        <taxon>Asteraceae</taxon>
        <taxon>Cichorioideae</taxon>
        <taxon>Cichorieae</taxon>
        <taxon>Lactucinae</taxon>
        <taxon>Lactuca</taxon>
    </lineage>
</organism>
<name>A0A9R1WTH6_LACSA</name>
<dbReference type="InterPro" id="IPR008183">
    <property type="entry name" value="Aldose_1/G6P_1-epimerase"/>
</dbReference>
<dbReference type="PANTHER" id="PTHR11122:SF45">
    <property type="entry name" value="GLUCOSE-6-PHOSPHATE 1-EPIMERASE"/>
    <property type="match status" value="1"/>
</dbReference>